<keyword evidence="3" id="KW-0173">Coenzyme A biosynthesis</keyword>
<dbReference type="GO" id="GO:0015937">
    <property type="term" value="P:coenzyme A biosynthetic process"/>
    <property type="evidence" value="ECO:0007669"/>
    <property type="project" value="UniProtKB-UniRule"/>
</dbReference>
<protein>
    <recommendedName>
        <fullName evidence="3 4">Dephospho-CoA kinase</fullName>
        <ecNumber evidence="3 4">2.7.1.24</ecNumber>
    </recommendedName>
    <alternativeName>
        <fullName evidence="3">Dephosphocoenzyme A kinase</fullName>
    </alternativeName>
</protein>
<dbReference type="AlphaFoldDB" id="A0A1H8S022"/>
<dbReference type="UniPathway" id="UPA00241">
    <property type="reaction ID" value="UER00356"/>
</dbReference>
<dbReference type="NCBIfam" id="TIGR00152">
    <property type="entry name" value="dephospho-CoA kinase"/>
    <property type="match status" value="1"/>
</dbReference>
<dbReference type="Gene3D" id="3.40.50.300">
    <property type="entry name" value="P-loop containing nucleotide triphosphate hydrolases"/>
    <property type="match status" value="1"/>
</dbReference>
<proteinExistence type="inferred from homology"/>
<dbReference type="GO" id="GO:0005737">
    <property type="term" value="C:cytoplasm"/>
    <property type="evidence" value="ECO:0007669"/>
    <property type="project" value="UniProtKB-SubCell"/>
</dbReference>
<dbReference type="EC" id="2.7.1.24" evidence="3 4"/>
<comment type="catalytic activity">
    <reaction evidence="3">
        <text>3'-dephospho-CoA + ATP = ADP + CoA + H(+)</text>
        <dbReference type="Rhea" id="RHEA:18245"/>
        <dbReference type="ChEBI" id="CHEBI:15378"/>
        <dbReference type="ChEBI" id="CHEBI:30616"/>
        <dbReference type="ChEBI" id="CHEBI:57287"/>
        <dbReference type="ChEBI" id="CHEBI:57328"/>
        <dbReference type="ChEBI" id="CHEBI:456216"/>
        <dbReference type="EC" id="2.7.1.24"/>
    </reaction>
</comment>
<dbReference type="InterPro" id="IPR027417">
    <property type="entry name" value="P-loop_NTPase"/>
</dbReference>
<evidence type="ECO:0000256" key="1">
    <source>
        <dbReference type="ARBA" id="ARBA00022741"/>
    </source>
</evidence>
<keyword evidence="1 3" id="KW-0547">Nucleotide-binding</keyword>
<dbReference type="HAMAP" id="MF_00376">
    <property type="entry name" value="Dephospho_CoA_kinase"/>
    <property type="match status" value="1"/>
</dbReference>
<comment type="function">
    <text evidence="3">Catalyzes the phosphorylation of the 3'-hydroxyl group of dephosphocoenzyme A to form coenzyme A.</text>
</comment>
<keyword evidence="6" id="KW-1185">Reference proteome</keyword>
<gene>
    <name evidence="3" type="primary">coaE</name>
    <name evidence="5" type="ORF">SAMN02910314_00982</name>
</gene>
<keyword evidence="3 5" id="KW-0418">Kinase</keyword>
<dbReference type="Proteomes" id="UP000182975">
    <property type="component" value="Unassembled WGS sequence"/>
</dbReference>
<dbReference type="EMBL" id="FOEC01000004">
    <property type="protein sequence ID" value="SEO71708.1"/>
    <property type="molecule type" value="Genomic_DNA"/>
</dbReference>
<dbReference type="PANTHER" id="PTHR10695">
    <property type="entry name" value="DEPHOSPHO-COA KINASE-RELATED"/>
    <property type="match status" value="1"/>
</dbReference>
<sequence>MMLKIVEGERGEKMKTCILIGGIGSGKSTVSHMLLERGAKRVDLDECGHETLLDPEVISQLADTFGPEILDEHGAIVRSELAARAFVTQAKTIQLNAITQPRLLKVAQAQLDRLEQEGCELAVIEISAYDGPEGTFAPLVRNSVGVIAVTSPTRVRVQRAVAKGFAEDDVRRRIARQVSDAQRALWADYVISNKGTIDQLEEQVELVWQDIASK</sequence>
<accession>A0A1H8S022</accession>
<dbReference type="GO" id="GO:0005524">
    <property type="term" value="F:ATP binding"/>
    <property type="evidence" value="ECO:0007669"/>
    <property type="project" value="UniProtKB-UniRule"/>
</dbReference>
<dbReference type="Pfam" id="PF01121">
    <property type="entry name" value="CoaE"/>
    <property type="match status" value="1"/>
</dbReference>
<dbReference type="GO" id="GO:0004140">
    <property type="term" value="F:dephospho-CoA kinase activity"/>
    <property type="evidence" value="ECO:0007669"/>
    <property type="project" value="UniProtKB-UniRule"/>
</dbReference>
<name>A0A1H8S022_9ACTN</name>
<dbReference type="CDD" id="cd02022">
    <property type="entry name" value="DPCK"/>
    <property type="match status" value="1"/>
</dbReference>
<keyword evidence="3" id="KW-0808">Transferase</keyword>
<dbReference type="SUPFAM" id="SSF52540">
    <property type="entry name" value="P-loop containing nucleoside triphosphate hydrolases"/>
    <property type="match status" value="1"/>
</dbReference>
<dbReference type="PANTHER" id="PTHR10695:SF46">
    <property type="entry name" value="BIFUNCTIONAL COENZYME A SYNTHASE-RELATED"/>
    <property type="match status" value="1"/>
</dbReference>
<evidence type="ECO:0000256" key="2">
    <source>
        <dbReference type="ARBA" id="ARBA00022840"/>
    </source>
</evidence>
<organism evidence="5 6">
    <name type="scientific">Denitrobacterium detoxificans</name>
    <dbReference type="NCBI Taxonomy" id="79604"/>
    <lineage>
        <taxon>Bacteria</taxon>
        <taxon>Bacillati</taxon>
        <taxon>Actinomycetota</taxon>
        <taxon>Coriobacteriia</taxon>
        <taxon>Eggerthellales</taxon>
        <taxon>Eggerthellaceae</taxon>
        <taxon>Denitrobacterium</taxon>
    </lineage>
</organism>
<dbReference type="STRING" id="79604.AAY81_07080"/>
<evidence type="ECO:0000313" key="6">
    <source>
        <dbReference type="Proteomes" id="UP000182975"/>
    </source>
</evidence>
<evidence type="ECO:0000256" key="4">
    <source>
        <dbReference type="NCBIfam" id="TIGR00152"/>
    </source>
</evidence>
<comment type="pathway">
    <text evidence="3">Cofactor biosynthesis; coenzyme A biosynthesis; CoA from (R)-pantothenate: step 5/5.</text>
</comment>
<dbReference type="InterPro" id="IPR001977">
    <property type="entry name" value="Depp_CoAkinase"/>
</dbReference>
<dbReference type="PROSITE" id="PS51219">
    <property type="entry name" value="DPCK"/>
    <property type="match status" value="1"/>
</dbReference>
<keyword evidence="2 3" id="KW-0067">ATP-binding</keyword>
<evidence type="ECO:0000313" key="5">
    <source>
        <dbReference type="EMBL" id="SEO71708.1"/>
    </source>
</evidence>
<comment type="similarity">
    <text evidence="3">Belongs to the CoaE family.</text>
</comment>
<keyword evidence="3" id="KW-0963">Cytoplasm</keyword>
<feature type="binding site" evidence="3">
    <location>
        <begin position="24"/>
        <end position="29"/>
    </location>
    <ligand>
        <name>ATP</name>
        <dbReference type="ChEBI" id="CHEBI:30616"/>
    </ligand>
</feature>
<reference evidence="6" key="1">
    <citation type="submission" date="2016-10" db="EMBL/GenBank/DDBJ databases">
        <authorList>
            <person name="Varghese N."/>
        </authorList>
    </citation>
    <scope>NUCLEOTIDE SEQUENCE [LARGE SCALE GENOMIC DNA]</scope>
    <source>
        <strain evidence="6">DSM 21843</strain>
    </source>
</reference>
<evidence type="ECO:0000256" key="3">
    <source>
        <dbReference type="HAMAP-Rule" id="MF_00376"/>
    </source>
</evidence>
<comment type="subcellular location">
    <subcellularLocation>
        <location evidence="3">Cytoplasm</location>
    </subcellularLocation>
</comment>